<gene>
    <name evidence="1" type="ORF">HPP92_012164</name>
</gene>
<evidence type="ECO:0000313" key="1">
    <source>
        <dbReference type="EMBL" id="KAG0481306.1"/>
    </source>
</evidence>
<evidence type="ECO:0000313" key="2">
    <source>
        <dbReference type="Proteomes" id="UP000636800"/>
    </source>
</evidence>
<comment type="caution">
    <text evidence="1">The sequence shown here is derived from an EMBL/GenBank/DDBJ whole genome shotgun (WGS) entry which is preliminary data.</text>
</comment>
<dbReference type="Proteomes" id="UP000636800">
    <property type="component" value="Chromosome 5"/>
</dbReference>
<accession>A0A835R221</accession>
<name>A0A835R221_VANPL</name>
<proteinExistence type="predicted"/>
<sequence>MRMQRYRAALHRFWSDPDMQTWQRLVLSCLPLGRTFRRLKHSLFVATFGPSLSPFTRLCTGEVRWNPSRISDGVGVRAISLCEFPRLRLLDLLGFASFELSAAMLLNRGLGSEDNRHEWY</sequence>
<dbReference type="EMBL" id="JADCNL010000005">
    <property type="protein sequence ID" value="KAG0481306.1"/>
    <property type="molecule type" value="Genomic_DNA"/>
</dbReference>
<keyword evidence="2" id="KW-1185">Reference proteome</keyword>
<dbReference type="OrthoDB" id="1730117at2759"/>
<dbReference type="AlphaFoldDB" id="A0A835R221"/>
<reference evidence="1 2" key="1">
    <citation type="journal article" date="2020" name="Nat. Food">
        <title>A phased Vanilla planifolia genome enables genetic improvement of flavour and production.</title>
        <authorList>
            <person name="Hasing T."/>
            <person name="Tang H."/>
            <person name="Brym M."/>
            <person name="Khazi F."/>
            <person name="Huang T."/>
            <person name="Chambers A.H."/>
        </authorList>
    </citation>
    <scope>NUCLEOTIDE SEQUENCE [LARGE SCALE GENOMIC DNA]</scope>
    <source>
        <tissue evidence="1">Leaf</tissue>
    </source>
</reference>
<protein>
    <submittedName>
        <fullName evidence="1">Uncharacterized protein</fullName>
    </submittedName>
</protein>
<organism evidence="1 2">
    <name type="scientific">Vanilla planifolia</name>
    <name type="common">Vanilla</name>
    <dbReference type="NCBI Taxonomy" id="51239"/>
    <lineage>
        <taxon>Eukaryota</taxon>
        <taxon>Viridiplantae</taxon>
        <taxon>Streptophyta</taxon>
        <taxon>Embryophyta</taxon>
        <taxon>Tracheophyta</taxon>
        <taxon>Spermatophyta</taxon>
        <taxon>Magnoliopsida</taxon>
        <taxon>Liliopsida</taxon>
        <taxon>Asparagales</taxon>
        <taxon>Orchidaceae</taxon>
        <taxon>Vanilloideae</taxon>
        <taxon>Vanilleae</taxon>
        <taxon>Vanilla</taxon>
    </lineage>
</organism>